<evidence type="ECO:0000259" key="1">
    <source>
        <dbReference type="Pfam" id="PF00561"/>
    </source>
</evidence>
<gene>
    <name evidence="2 4" type="ORF">P152DRAFT_451121</name>
</gene>
<dbReference type="OrthoDB" id="8119704at2759"/>
<dbReference type="SUPFAM" id="SSF53474">
    <property type="entry name" value="alpha/beta-Hydrolases"/>
    <property type="match status" value="1"/>
</dbReference>
<evidence type="ECO:0000313" key="4">
    <source>
        <dbReference type="RefSeq" id="XP_033531999.1"/>
    </source>
</evidence>
<accession>A0A6G1FX97</accession>
<reference evidence="4" key="3">
    <citation type="submission" date="2025-04" db="UniProtKB">
        <authorList>
            <consortium name="RefSeq"/>
        </authorList>
    </citation>
    <scope>IDENTIFICATION</scope>
    <source>
        <strain evidence="4">CBS 781.70</strain>
    </source>
</reference>
<evidence type="ECO:0000313" key="3">
    <source>
        <dbReference type="Proteomes" id="UP000504638"/>
    </source>
</evidence>
<evidence type="ECO:0000313" key="2">
    <source>
        <dbReference type="EMBL" id="KAF1810368.1"/>
    </source>
</evidence>
<dbReference type="EMBL" id="ML975166">
    <property type="protein sequence ID" value="KAF1810368.1"/>
    <property type="molecule type" value="Genomic_DNA"/>
</dbReference>
<dbReference type="InterPro" id="IPR029058">
    <property type="entry name" value="AB_hydrolase_fold"/>
</dbReference>
<dbReference type="Gene3D" id="3.40.50.1820">
    <property type="entry name" value="alpha/beta hydrolase"/>
    <property type="match status" value="1"/>
</dbReference>
<dbReference type="Proteomes" id="UP000504638">
    <property type="component" value="Unplaced"/>
</dbReference>
<reference evidence="4" key="2">
    <citation type="submission" date="2020-04" db="EMBL/GenBank/DDBJ databases">
        <authorList>
            <consortium name="NCBI Genome Project"/>
        </authorList>
    </citation>
    <scope>NUCLEOTIDE SEQUENCE</scope>
    <source>
        <strain evidence="4">CBS 781.70</strain>
    </source>
</reference>
<dbReference type="RefSeq" id="XP_033531999.1">
    <property type="nucleotide sequence ID" value="XM_033678205.1"/>
</dbReference>
<sequence length="238" mass="26538">MPGISFFKQNNPPIPLPDTITRSYIPGPAGPLELLYAGPRTPTPLFFCHGGCGSALVWLAFLEFFSQNRNIPCYAVSARGRGQSWDPGYLRLYFTRIREAEKREGEVNGVDTEVALVGHSSVGGLSRFLLADGDVRVRGLALLGAVPGTGSGPAYYNWFWIDPWMYVRMLFHLGHPMSLLSSTRLVKRAFSCDDFPMERVAEFEAQMPASESMLWPWGMALPFLKTANVLTRITRWGT</sequence>
<keyword evidence="2" id="KW-0378">Hydrolase</keyword>
<feature type="domain" description="AB hydrolase-1" evidence="1">
    <location>
        <begin position="44"/>
        <end position="217"/>
    </location>
</feature>
<protein>
    <submittedName>
        <fullName evidence="2 4">Alpha/beta-hydrolase</fullName>
    </submittedName>
</protein>
<dbReference type="Pfam" id="PF00561">
    <property type="entry name" value="Abhydrolase_1"/>
    <property type="match status" value="1"/>
</dbReference>
<dbReference type="GO" id="GO:0016787">
    <property type="term" value="F:hydrolase activity"/>
    <property type="evidence" value="ECO:0007669"/>
    <property type="project" value="UniProtKB-KW"/>
</dbReference>
<organism evidence="2">
    <name type="scientific">Eremomyces bilateralis CBS 781.70</name>
    <dbReference type="NCBI Taxonomy" id="1392243"/>
    <lineage>
        <taxon>Eukaryota</taxon>
        <taxon>Fungi</taxon>
        <taxon>Dikarya</taxon>
        <taxon>Ascomycota</taxon>
        <taxon>Pezizomycotina</taxon>
        <taxon>Dothideomycetes</taxon>
        <taxon>Dothideomycetes incertae sedis</taxon>
        <taxon>Eremomycetales</taxon>
        <taxon>Eremomycetaceae</taxon>
        <taxon>Eremomyces</taxon>
    </lineage>
</organism>
<keyword evidence="3" id="KW-1185">Reference proteome</keyword>
<proteinExistence type="predicted"/>
<reference evidence="2 4" key="1">
    <citation type="submission" date="2020-01" db="EMBL/GenBank/DDBJ databases">
        <authorList>
            <consortium name="DOE Joint Genome Institute"/>
            <person name="Haridas S."/>
            <person name="Albert R."/>
            <person name="Binder M."/>
            <person name="Bloem J."/>
            <person name="Labutti K."/>
            <person name="Salamov A."/>
            <person name="Andreopoulos B."/>
            <person name="Baker S.E."/>
            <person name="Barry K."/>
            <person name="Bills G."/>
            <person name="Bluhm B.H."/>
            <person name="Cannon C."/>
            <person name="Castanera R."/>
            <person name="Culley D.E."/>
            <person name="Daum C."/>
            <person name="Ezra D."/>
            <person name="Gonzalez J.B."/>
            <person name="Henrissat B."/>
            <person name="Kuo A."/>
            <person name="Liang C."/>
            <person name="Lipzen A."/>
            <person name="Lutzoni F."/>
            <person name="Magnuson J."/>
            <person name="Mondo S."/>
            <person name="Nolan M."/>
            <person name="Ohm R."/>
            <person name="Pangilinan J."/>
            <person name="Park H.-J."/>
            <person name="Ramirez L."/>
            <person name="Alfaro M."/>
            <person name="Sun H."/>
            <person name="Tritt A."/>
            <person name="Yoshinaga Y."/>
            <person name="Zwiers L.-H."/>
            <person name="Turgeon B.G."/>
            <person name="Goodwin S.B."/>
            <person name="Spatafora J.W."/>
            <person name="Crous P.W."/>
            <person name="Grigoriev I.V."/>
        </authorList>
    </citation>
    <scope>NUCLEOTIDE SEQUENCE</scope>
    <source>
        <strain evidence="2 4">CBS 781.70</strain>
    </source>
</reference>
<dbReference type="AlphaFoldDB" id="A0A6G1FX97"/>
<dbReference type="GeneID" id="54418775"/>
<dbReference type="InterPro" id="IPR000073">
    <property type="entry name" value="AB_hydrolase_1"/>
</dbReference>
<name>A0A6G1FX97_9PEZI</name>